<dbReference type="PANTHER" id="PTHR28532:SF1">
    <property type="entry name" value="ORAL CANCER OVEREXPRESSED 1"/>
    <property type="match status" value="1"/>
</dbReference>
<feature type="region of interest" description="Disordered" evidence="2">
    <location>
        <begin position="167"/>
        <end position="209"/>
    </location>
</feature>
<dbReference type="EMBL" id="JAGMWT010000007">
    <property type="protein sequence ID" value="KAH7125743.1"/>
    <property type="molecule type" value="Genomic_DNA"/>
</dbReference>
<dbReference type="InterPro" id="IPR019191">
    <property type="entry name" value="Essential_protein_Yae1_N"/>
</dbReference>
<feature type="non-terminal residue" evidence="4">
    <location>
        <position position="1"/>
    </location>
</feature>
<dbReference type="OrthoDB" id="48036at2759"/>
<feature type="compositionally biased region" description="Basic and acidic residues" evidence="2">
    <location>
        <begin position="189"/>
        <end position="203"/>
    </location>
</feature>
<keyword evidence="5" id="KW-1185">Reference proteome</keyword>
<evidence type="ECO:0000256" key="2">
    <source>
        <dbReference type="SAM" id="MobiDB-lite"/>
    </source>
</evidence>
<dbReference type="Pfam" id="PF09811">
    <property type="entry name" value="Yae1_N"/>
    <property type="match status" value="1"/>
</dbReference>
<evidence type="ECO:0000256" key="1">
    <source>
        <dbReference type="ARBA" id="ARBA00038090"/>
    </source>
</evidence>
<comment type="caution">
    <text evidence="4">The sequence shown here is derived from an EMBL/GenBank/DDBJ whole genome shotgun (WGS) entry which is preliminary data.</text>
</comment>
<evidence type="ECO:0000259" key="3">
    <source>
        <dbReference type="Pfam" id="PF09811"/>
    </source>
</evidence>
<organism evidence="4 5">
    <name type="scientific">Dendryphion nanum</name>
    <dbReference type="NCBI Taxonomy" id="256645"/>
    <lineage>
        <taxon>Eukaryota</taxon>
        <taxon>Fungi</taxon>
        <taxon>Dikarya</taxon>
        <taxon>Ascomycota</taxon>
        <taxon>Pezizomycotina</taxon>
        <taxon>Dothideomycetes</taxon>
        <taxon>Pleosporomycetidae</taxon>
        <taxon>Pleosporales</taxon>
        <taxon>Torulaceae</taxon>
        <taxon>Dendryphion</taxon>
    </lineage>
</organism>
<dbReference type="PANTHER" id="PTHR28532">
    <property type="entry name" value="GEO13458P1"/>
    <property type="match status" value="1"/>
</dbReference>
<proteinExistence type="inferred from homology"/>
<feature type="domain" description="Essential protein Yae1 N-terminal" evidence="3">
    <location>
        <begin position="28"/>
        <end position="65"/>
    </location>
</feature>
<evidence type="ECO:0000313" key="4">
    <source>
        <dbReference type="EMBL" id="KAH7125743.1"/>
    </source>
</evidence>
<sequence>PMANSNPSTEDPFDTLLTLEDTLYTTAYAAGVRDGAQSGRIEGRIFGLEKGFEKFATMGALHGRACVWGSRIPSFRTQTKEAEPSTVHVKKDQESQDVAEKLEEPASISLPPLLHLSTRLTKNITSLHSLTDPLTFSTLNTEDGVADFDDRVKRAGAKAKIIERTLGETDASASSEGGAKKGARGVKVAGEKKGEDNMEDFKMGGRLLG</sequence>
<name>A0A9P9DUQ4_9PLEO</name>
<evidence type="ECO:0000313" key="5">
    <source>
        <dbReference type="Proteomes" id="UP000700596"/>
    </source>
</evidence>
<reference evidence="4" key="1">
    <citation type="journal article" date="2021" name="Nat. Commun.">
        <title>Genetic determinants of endophytism in the Arabidopsis root mycobiome.</title>
        <authorList>
            <person name="Mesny F."/>
            <person name="Miyauchi S."/>
            <person name="Thiergart T."/>
            <person name="Pickel B."/>
            <person name="Atanasova L."/>
            <person name="Karlsson M."/>
            <person name="Huettel B."/>
            <person name="Barry K.W."/>
            <person name="Haridas S."/>
            <person name="Chen C."/>
            <person name="Bauer D."/>
            <person name="Andreopoulos W."/>
            <person name="Pangilinan J."/>
            <person name="LaButti K."/>
            <person name="Riley R."/>
            <person name="Lipzen A."/>
            <person name="Clum A."/>
            <person name="Drula E."/>
            <person name="Henrissat B."/>
            <person name="Kohler A."/>
            <person name="Grigoriev I.V."/>
            <person name="Martin F.M."/>
            <person name="Hacquard S."/>
        </authorList>
    </citation>
    <scope>NUCLEOTIDE SEQUENCE</scope>
    <source>
        <strain evidence="4">MPI-CAGE-CH-0243</strain>
    </source>
</reference>
<protein>
    <recommendedName>
        <fullName evidence="3">Essential protein Yae1 N-terminal domain-containing protein</fullName>
    </recommendedName>
</protein>
<accession>A0A9P9DUQ4</accession>
<dbReference type="Proteomes" id="UP000700596">
    <property type="component" value="Unassembled WGS sequence"/>
</dbReference>
<comment type="similarity">
    <text evidence="1">Belongs to the LTO1 family.</text>
</comment>
<dbReference type="AlphaFoldDB" id="A0A9P9DUQ4"/>
<gene>
    <name evidence="4" type="ORF">B0J11DRAFT_435061</name>
</gene>
<dbReference type="InterPro" id="IPR052436">
    <property type="entry name" value="LTO1_adapter"/>
</dbReference>